<dbReference type="Pfam" id="PF00753">
    <property type="entry name" value="Lactamase_B"/>
    <property type="match status" value="1"/>
</dbReference>
<reference evidence="7" key="1">
    <citation type="journal article" date="2014" name="Front. Microbiol.">
        <title>High frequency of phylogenetically diverse reductive dehalogenase-homologous genes in deep subseafloor sedimentary metagenomes.</title>
        <authorList>
            <person name="Kawai M."/>
            <person name="Futagami T."/>
            <person name="Toyoda A."/>
            <person name="Takaki Y."/>
            <person name="Nishi S."/>
            <person name="Hori S."/>
            <person name="Arai W."/>
            <person name="Tsubouchi T."/>
            <person name="Morono Y."/>
            <person name="Uchiyama I."/>
            <person name="Ito T."/>
            <person name="Fujiyama A."/>
            <person name="Inagaki F."/>
            <person name="Takami H."/>
        </authorList>
    </citation>
    <scope>NUCLEOTIDE SEQUENCE</scope>
    <source>
        <strain evidence="7">Expedition CK06-06</strain>
    </source>
</reference>
<keyword evidence="2" id="KW-0378">Hydrolase</keyword>
<dbReference type="SUPFAM" id="SSF54814">
    <property type="entry name" value="Prokaryotic type KH domain (KH-domain type II)"/>
    <property type="match status" value="1"/>
</dbReference>
<dbReference type="AlphaFoldDB" id="X1QBB1"/>
<dbReference type="InterPro" id="IPR009019">
    <property type="entry name" value="KH_sf_prok-type"/>
</dbReference>
<evidence type="ECO:0000256" key="3">
    <source>
        <dbReference type="ARBA" id="ARBA00022884"/>
    </source>
</evidence>
<dbReference type="Gene3D" id="3.60.15.10">
    <property type="entry name" value="Ribonuclease Z/Hydroxyacylglutathione hydrolase-like"/>
    <property type="match status" value="1"/>
</dbReference>
<keyword evidence="2" id="KW-0540">Nuclease</keyword>
<feature type="non-terminal residue" evidence="7">
    <location>
        <position position="312"/>
    </location>
</feature>
<feature type="domain" description="Metallo-beta-lactamase" evidence="4">
    <location>
        <begin position="185"/>
        <end position="246"/>
    </location>
</feature>
<feature type="domain" description="KH type-2" evidence="5">
    <location>
        <begin position="72"/>
        <end position="117"/>
    </location>
</feature>
<dbReference type="Gene3D" id="3.30.300.20">
    <property type="match status" value="1"/>
</dbReference>
<dbReference type="PANTHER" id="PTHR11203">
    <property type="entry name" value="CLEAVAGE AND POLYADENYLATION SPECIFICITY FACTOR FAMILY MEMBER"/>
    <property type="match status" value="1"/>
</dbReference>
<dbReference type="Gene3D" id="3.30.300.230">
    <property type="match status" value="1"/>
</dbReference>
<comment type="caution">
    <text evidence="7">The sequence shown here is derived from an EMBL/GenBank/DDBJ whole genome shotgun (WGS) entry which is preliminary data.</text>
</comment>
<proteinExistence type="predicted"/>
<evidence type="ECO:0000313" key="7">
    <source>
        <dbReference type="EMBL" id="GAI65498.1"/>
    </source>
</evidence>
<feature type="domain" description="Transcription termination factor FttA KH" evidence="6">
    <location>
        <begin position="2"/>
        <end position="61"/>
    </location>
</feature>
<dbReference type="Pfam" id="PF07650">
    <property type="entry name" value="KH_2"/>
    <property type="match status" value="1"/>
</dbReference>
<comment type="cofactor">
    <cofactor evidence="1">
        <name>Zn(2+)</name>
        <dbReference type="ChEBI" id="CHEBI:29105"/>
    </cofactor>
</comment>
<keyword evidence="3" id="KW-0694">RNA-binding</keyword>
<name>X1QBB1_9ZZZZ</name>
<evidence type="ECO:0000256" key="2">
    <source>
        <dbReference type="ARBA" id="ARBA00022722"/>
    </source>
</evidence>
<evidence type="ECO:0000256" key="1">
    <source>
        <dbReference type="ARBA" id="ARBA00001947"/>
    </source>
</evidence>
<dbReference type="InterPro" id="IPR004044">
    <property type="entry name" value="KH_dom_type_2"/>
</dbReference>
<evidence type="ECO:0000259" key="6">
    <source>
        <dbReference type="Pfam" id="PF17214"/>
    </source>
</evidence>
<accession>X1QBB1</accession>
<dbReference type="Pfam" id="PF17214">
    <property type="entry name" value="KH_TffA"/>
    <property type="match status" value="1"/>
</dbReference>
<organism evidence="7">
    <name type="scientific">marine sediment metagenome</name>
    <dbReference type="NCBI Taxonomy" id="412755"/>
    <lineage>
        <taxon>unclassified sequences</taxon>
        <taxon>metagenomes</taxon>
        <taxon>ecological metagenomes</taxon>
    </lineage>
</organism>
<evidence type="ECO:0000259" key="4">
    <source>
        <dbReference type="Pfam" id="PF00753"/>
    </source>
</evidence>
<dbReference type="GO" id="GO:0003723">
    <property type="term" value="F:RNA binding"/>
    <property type="evidence" value="ECO:0007669"/>
    <property type="project" value="UniProtKB-KW"/>
</dbReference>
<gene>
    <name evidence="7" type="ORF">S12H4_05723</name>
</gene>
<evidence type="ECO:0000259" key="5">
    <source>
        <dbReference type="Pfam" id="PF07650"/>
    </source>
</evidence>
<dbReference type="InterPro" id="IPR050698">
    <property type="entry name" value="MBL"/>
</dbReference>
<dbReference type="InterPro" id="IPR001279">
    <property type="entry name" value="Metallo-B-lactamas"/>
</dbReference>
<dbReference type="InterPro" id="IPR015946">
    <property type="entry name" value="KH_dom-like_a/b"/>
</dbReference>
<protein>
    <submittedName>
        <fullName evidence="7">Uncharacterized protein</fullName>
    </submittedName>
</protein>
<sequence length="312" mass="35606">MEILKNIKERLPHITDASFEGANIVLYTDNESFFREGGARIKEIVDEIKKRIELRADQKILLDQEKTEKEIREIVPEEADITNMLFDFHRSIVVIEAKKPGMVIGKQGSILEEIRKTTLWTPQIQRSPAIKSKITENIREVLYAHNNYRRKFLNSIGEKIYKEWNPEKTQGWIRLSFLGGARQVGRSCILLQTLNSKVLLDCGVDVASQGQDKFPFFNIPEFDISQLDAVIISHAHLDHVGLLPYLYKMGYRGPVYMTAPTRDIAALLALDFIGVAYKQAAAPLFNSTNIKEMVKHSICLNYNEVTDVTPDV</sequence>
<dbReference type="GO" id="GO:0004521">
    <property type="term" value="F:RNA endonuclease activity"/>
    <property type="evidence" value="ECO:0007669"/>
    <property type="project" value="TreeGrafter"/>
</dbReference>
<dbReference type="InterPro" id="IPR033769">
    <property type="entry name" value="TffA_KH"/>
</dbReference>
<dbReference type="InterPro" id="IPR036866">
    <property type="entry name" value="RibonucZ/Hydroxyglut_hydro"/>
</dbReference>
<dbReference type="PANTHER" id="PTHR11203:SF51">
    <property type="entry name" value="CLEAVAGE AND POLYADENYLATION SPECIFICITY FACTOR"/>
    <property type="match status" value="1"/>
</dbReference>
<dbReference type="SUPFAM" id="SSF56281">
    <property type="entry name" value="Metallo-hydrolase/oxidoreductase"/>
    <property type="match status" value="1"/>
</dbReference>
<dbReference type="CDD" id="cd16295">
    <property type="entry name" value="TTHA0252-CPSF-like_MBL-fold"/>
    <property type="match status" value="1"/>
</dbReference>
<dbReference type="EMBL" id="BARW01001927">
    <property type="protein sequence ID" value="GAI65498.1"/>
    <property type="molecule type" value="Genomic_DNA"/>
</dbReference>